<dbReference type="Gene3D" id="3.10.450.50">
    <property type="match status" value="1"/>
</dbReference>
<accession>A0A2U1JSF2</accession>
<dbReference type="RefSeq" id="WP_116764146.1">
    <property type="nucleotide sequence ID" value="NZ_QCZH01000018.1"/>
</dbReference>
<dbReference type="GO" id="GO:0016853">
    <property type="term" value="F:isomerase activity"/>
    <property type="evidence" value="ECO:0007669"/>
    <property type="project" value="UniProtKB-KW"/>
</dbReference>
<dbReference type="SUPFAM" id="SSF54427">
    <property type="entry name" value="NTF2-like"/>
    <property type="match status" value="1"/>
</dbReference>
<dbReference type="InterPro" id="IPR032710">
    <property type="entry name" value="NTF2-like_dom_sf"/>
</dbReference>
<organism evidence="1 2">
    <name type="scientific">Flavobacterium laiguense</name>
    <dbReference type="NCBI Taxonomy" id="2169409"/>
    <lineage>
        <taxon>Bacteria</taxon>
        <taxon>Pseudomonadati</taxon>
        <taxon>Bacteroidota</taxon>
        <taxon>Flavobacteriia</taxon>
        <taxon>Flavobacteriales</taxon>
        <taxon>Flavobacteriaceae</taxon>
        <taxon>Flavobacterium</taxon>
    </lineage>
</organism>
<evidence type="ECO:0000313" key="2">
    <source>
        <dbReference type="Proteomes" id="UP000245618"/>
    </source>
</evidence>
<dbReference type="AlphaFoldDB" id="A0A2U1JSF2"/>
<sequence length="111" mass="12973">MTPITIVQGQLDAYNNQDLELFLSFFSDAIEVYSFPNKLIYTGIHKMRDYYKNAWELNPKQKAIVNERMFLDKTVIDKELVVGRANGIELNVIAMYTIENNTISKVFFIRE</sequence>
<gene>
    <name evidence="1" type="ORF">DB891_13710</name>
</gene>
<dbReference type="EMBL" id="QCZH01000018">
    <property type="protein sequence ID" value="PWA07889.1"/>
    <property type="molecule type" value="Genomic_DNA"/>
</dbReference>
<reference evidence="1 2" key="1">
    <citation type="submission" date="2018-04" db="EMBL/GenBank/DDBJ databases">
        <title>Flavobacterium sp. nov., isolated from glacier ice.</title>
        <authorList>
            <person name="Liu Q."/>
            <person name="Xin Y.-H."/>
        </authorList>
    </citation>
    <scope>NUCLEOTIDE SEQUENCE [LARGE SCALE GENOMIC DNA]</scope>
    <source>
        <strain evidence="1 2">LB2P30</strain>
    </source>
</reference>
<protein>
    <submittedName>
        <fullName evidence="1">Steroid delta-isomerase</fullName>
    </submittedName>
</protein>
<evidence type="ECO:0000313" key="1">
    <source>
        <dbReference type="EMBL" id="PWA07889.1"/>
    </source>
</evidence>
<dbReference type="OrthoDB" id="9797498at2"/>
<dbReference type="Proteomes" id="UP000245618">
    <property type="component" value="Unassembled WGS sequence"/>
</dbReference>
<keyword evidence="1" id="KW-0413">Isomerase</keyword>
<keyword evidence="2" id="KW-1185">Reference proteome</keyword>
<name>A0A2U1JSF2_9FLAO</name>
<comment type="caution">
    <text evidence="1">The sequence shown here is derived from an EMBL/GenBank/DDBJ whole genome shotgun (WGS) entry which is preliminary data.</text>
</comment>
<proteinExistence type="predicted"/>